<dbReference type="Pfam" id="PF11964">
    <property type="entry name" value="SpoIIAA-like"/>
    <property type="match status" value="1"/>
</dbReference>
<dbReference type="InterPro" id="IPR021866">
    <property type="entry name" value="SpoIIAA-like"/>
</dbReference>
<organism evidence="1 2">
    <name type="scientific">Nonlabens agnitus</name>
    <dbReference type="NCBI Taxonomy" id="870484"/>
    <lineage>
        <taxon>Bacteria</taxon>
        <taxon>Pseudomonadati</taxon>
        <taxon>Bacteroidota</taxon>
        <taxon>Flavobacteriia</taxon>
        <taxon>Flavobacteriales</taxon>
        <taxon>Flavobacteriaceae</taxon>
        <taxon>Nonlabens</taxon>
    </lineage>
</organism>
<dbReference type="RefSeq" id="WP_105982485.1">
    <property type="nucleotide sequence ID" value="NZ_MQUC01000003.1"/>
</dbReference>
<dbReference type="InterPro" id="IPR036513">
    <property type="entry name" value="STAS_dom_sf"/>
</dbReference>
<dbReference type="Proteomes" id="UP000239532">
    <property type="component" value="Unassembled WGS sequence"/>
</dbReference>
<reference evidence="1 2" key="1">
    <citation type="submission" date="2016-11" db="EMBL/GenBank/DDBJ databases">
        <title>Trade-off between light-utilization and light-protection in marine flavobacteria.</title>
        <authorList>
            <person name="Kumagai Y."/>
        </authorList>
    </citation>
    <scope>NUCLEOTIDE SEQUENCE [LARGE SCALE GENOMIC DNA]</scope>
    <source>
        <strain evidence="1 2">JCM 17109</strain>
    </source>
</reference>
<dbReference type="OrthoDB" id="1144209at2"/>
<keyword evidence="2" id="KW-1185">Reference proteome</keyword>
<dbReference type="SUPFAM" id="SSF52091">
    <property type="entry name" value="SpoIIaa-like"/>
    <property type="match status" value="1"/>
</dbReference>
<accession>A0A2S9WT76</accession>
<dbReference type="InterPro" id="IPR038396">
    <property type="entry name" value="SpoIIAA-like_sf"/>
</dbReference>
<name>A0A2S9WT76_9FLAO</name>
<sequence>MIKLVNRENPDILAFMIKTQMEQEDVDWLVERIDQKYSRTKTAVSLYVKFEDFEELTLSTYWEYFKMLLEYVIDLIKSVKKVAVVTANAALRKNLNIEFMLIPTVSCKTFDIEEDHESLEWLEK</sequence>
<dbReference type="AlphaFoldDB" id="A0A2S9WT76"/>
<dbReference type="Gene3D" id="3.40.50.10600">
    <property type="entry name" value="SpoIIaa-like domains"/>
    <property type="match status" value="1"/>
</dbReference>
<gene>
    <name evidence="1" type="ORF">BST86_06000</name>
</gene>
<evidence type="ECO:0000313" key="2">
    <source>
        <dbReference type="Proteomes" id="UP000239532"/>
    </source>
</evidence>
<dbReference type="EMBL" id="MQUC01000003">
    <property type="protein sequence ID" value="PRP66684.1"/>
    <property type="molecule type" value="Genomic_DNA"/>
</dbReference>
<evidence type="ECO:0000313" key="1">
    <source>
        <dbReference type="EMBL" id="PRP66684.1"/>
    </source>
</evidence>
<proteinExistence type="predicted"/>
<protein>
    <recommendedName>
        <fullName evidence="3">STAS/SEC14 domain-containing protein</fullName>
    </recommendedName>
</protein>
<evidence type="ECO:0008006" key="3">
    <source>
        <dbReference type="Google" id="ProtNLM"/>
    </source>
</evidence>
<comment type="caution">
    <text evidence="1">The sequence shown here is derived from an EMBL/GenBank/DDBJ whole genome shotgun (WGS) entry which is preliminary data.</text>
</comment>